<gene>
    <name evidence="2" type="ORF">DI555_05190</name>
</gene>
<feature type="transmembrane region" description="Helical" evidence="1">
    <location>
        <begin position="173"/>
        <end position="190"/>
    </location>
</feature>
<feature type="transmembrane region" description="Helical" evidence="1">
    <location>
        <begin position="25"/>
        <end position="48"/>
    </location>
</feature>
<dbReference type="EMBL" id="QFPX01000003">
    <property type="protein sequence ID" value="PZQ56726.1"/>
    <property type="molecule type" value="Genomic_DNA"/>
</dbReference>
<keyword evidence="1" id="KW-1133">Transmembrane helix</keyword>
<proteinExistence type="predicted"/>
<keyword evidence="1" id="KW-0472">Membrane</keyword>
<name>A0A2W5NTF5_9SPHN</name>
<protein>
    <submittedName>
        <fullName evidence="2">Uncharacterized protein</fullName>
    </submittedName>
</protein>
<organism evidence="2 3">
    <name type="scientific">Novosphingobium pentaromativorans</name>
    <dbReference type="NCBI Taxonomy" id="205844"/>
    <lineage>
        <taxon>Bacteria</taxon>
        <taxon>Pseudomonadati</taxon>
        <taxon>Pseudomonadota</taxon>
        <taxon>Alphaproteobacteria</taxon>
        <taxon>Sphingomonadales</taxon>
        <taxon>Sphingomonadaceae</taxon>
        <taxon>Novosphingobium</taxon>
    </lineage>
</organism>
<dbReference type="Proteomes" id="UP000249082">
    <property type="component" value="Unassembled WGS sequence"/>
</dbReference>
<feature type="transmembrane region" description="Helical" evidence="1">
    <location>
        <begin position="121"/>
        <end position="139"/>
    </location>
</feature>
<keyword evidence="1" id="KW-0812">Transmembrane</keyword>
<comment type="caution">
    <text evidence="2">The sequence shown here is derived from an EMBL/GenBank/DDBJ whole genome shotgun (WGS) entry which is preliminary data.</text>
</comment>
<feature type="transmembrane region" description="Helical" evidence="1">
    <location>
        <begin position="146"/>
        <end position="167"/>
    </location>
</feature>
<feature type="transmembrane region" description="Helical" evidence="1">
    <location>
        <begin position="197"/>
        <end position="219"/>
    </location>
</feature>
<sequence length="363" mass="40188">MALLIFGLVLRYQRLEHSRTWRLLILLGSVAIYFAHVFGWVFFALMVAGNSLYRHFRHYGLNWPAVRGIISEGLLLCLPLVFIAVWRSADSGGETSAYFDVFNKWGWIDSSLRDRWVQLDGQSALGCVGLIILGLVGAVRMNPRLLTIFALLAGFYLFIPFAFHGLIYADMRIAPLVLAIGIAALAPRAIMGKRVAAMLAITALVFVCVRTAATTYSYVLTSNDQENYLLALDHIPEGSRVAALAAPDCPRGWSGSRITSLASMAIVRRDAFVNAQFEMPGAQLVAVSRSMPREFAYGTGSLARLPHCDRPEPKLAERIVQIPYEAFDHVWLLGVGPSDRPTDPRLRLVWSNDQSSVYAIAAE</sequence>
<reference evidence="2 3" key="1">
    <citation type="submission" date="2017-08" db="EMBL/GenBank/DDBJ databases">
        <title>Infants hospitalized years apart are colonized by the same room-sourced microbial strains.</title>
        <authorList>
            <person name="Brooks B."/>
            <person name="Olm M.R."/>
            <person name="Firek B.A."/>
            <person name="Baker R."/>
            <person name="Thomas B.C."/>
            <person name="Morowitz M.J."/>
            <person name="Banfield J.F."/>
        </authorList>
    </citation>
    <scope>NUCLEOTIDE SEQUENCE [LARGE SCALE GENOMIC DNA]</scope>
    <source>
        <strain evidence="2">S2_005_002_R2_33</strain>
    </source>
</reference>
<evidence type="ECO:0000256" key="1">
    <source>
        <dbReference type="SAM" id="Phobius"/>
    </source>
</evidence>
<feature type="transmembrane region" description="Helical" evidence="1">
    <location>
        <begin position="69"/>
        <end position="89"/>
    </location>
</feature>
<accession>A0A2W5NTF5</accession>
<evidence type="ECO:0000313" key="2">
    <source>
        <dbReference type="EMBL" id="PZQ56726.1"/>
    </source>
</evidence>
<evidence type="ECO:0000313" key="3">
    <source>
        <dbReference type="Proteomes" id="UP000249082"/>
    </source>
</evidence>
<dbReference type="AlphaFoldDB" id="A0A2W5NTF5"/>